<evidence type="ECO:0000256" key="7">
    <source>
        <dbReference type="ARBA" id="ARBA00038889"/>
    </source>
</evidence>
<dbReference type="GO" id="GO:0016787">
    <property type="term" value="F:hydrolase activity"/>
    <property type="evidence" value="ECO:0007669"/>
    <property type="project" value="UniProtKB-KW"/>
</dbReference>
<dbReference type="PANTHER" id="PTHR21240:SF29">
    <property type="entry name" value="AMIDOHYDROLASE-RELATED DOMAIN-CONTAINING PROTEIN"/>
    <property type="match status" value="1"/>
</dbReference>
<dbReference type="Pfam" id="PF04909">
    <property type="entry name" value="Amidohydro_2"/>
    <property type="match status" value="1"/>
</dbReference>
<keyword evidence="4" id="KW-0862">Zinc</keyword>
<reference evidence="10 11" key="1">
    <citation type="journal article" date="2018" name="Mol. Biol. Evol.">
        <title>Broad Genomic Sampling Reveals a Smut Pathogenic Ancestry of the Fungal Clade Ustilaginomycotina.</title>
        <authorList>
            <person name="Kijpornyongpan T."/>
            <person name="Mondo S.J."/>
            <person name="Barry K."/>
            <person name="Sandor L."/>
            <person name="Lee J."/>
            <person name="Lipzen A."/>
            <person name="Pangilinan J."/>
            <person name="LaButti K."/>
            <person name="Hainaut M."/>
            <person name="Henrissat B."/>
            <person name="Grigoriev I.V."/>
            <person name="Spatafora J.W."/>
            <person name="Aime M.C."/>
        </authorList>
    </citation>
    <scope>NUCLEOTIDE SEQUENCE [LARGE SCALE GENOMIC DNA]</scope>
    <source>
        <strain evidence="10 11">MCA 4198</strain>
    </source>
</reference>
<proteinExistence type="inferred from homology"/>
<keyword evidence="5 8" id="KW-0456">Lyase</keyword>
<evidence type="ECO:0000256" key="5">
    <source>
        <dbReference type="ARBA" id="ARBA00023239"/>
    </source>
</evidence>
<evidence type="ECO:0000256" key="8">
    <source>
        <dbReference type="RuleBase" id="RU366045"/>
    </source>
</evidence>
<name>A0A316YP91_9BASI</name>
<dbReference type="GeneID" id="37043763"/>
<dbReference type="RefSeq" id="XP_025378044.1">
    <property type="nucleotide sequence ID" value="XM_025521847.1"/>
</dbReference>
<comment type="catalytic activity">
    <reaction evidence="6">
        <text>6-methylsalicylate + H(+) = 3-methylphenol + CO2</text>
        <dbReference type="Rhea" id="RHEA:23112"/>
        <dbReference type="ChEBI" id="CHEBI:15378"/>
        <dbReference type="ChEBI" id="CHEBI:16526"/>
        <dbReference type="ChEBI" id="CHEBI:17231"/>
        <dbReference type="ChEBI" id="CHEBI:36658"/>
        <dbReference type="EC" id="4.1.1.52"/>
    </reaction>
    <physiologicalReaction direction="left-to-right" evidence="6">
        <dbReference type="Rhea" id="RHEA:23113"/>
    </physiologicalReaction>
</comment>
<dbReference type="GO" id="GO:0046872">
    <property type="term" value="F:metal ion binding"/>
    <property type="evidence" value="ECO:0007669"/>
    <property type="project" value="UniProtKB-KW"/>
</dbReference>
<keyword evidence="3 8" id="KW-0210">Decarboxylase</keyword>
<dbReference type="OrthoDB" id="2832284at2759"/>
<dbReference type="PANTHER" id="PTHR21240">
    <property type="entry name" value="2-AMINO-3-CARBOXYLMUCONATE-6-SEMIALDEHYDE DECARBOXYLASE"/>
    <property type="match status" value="1"/>
</dbReference>
<protein>
    <recommendedName>
        <fullName evidence="7">6-methylsalicylate decarboxylase</fullName>
        <ecNumber evidence="7">4.1.1.52</ecNumber>
    </recommendedName>
</protein>
<evidence type="ECO:0000256" key="4">
    <source>
        <dbReference type="ARBA" id="ARBA00022833"/>
    </source>
</evidence>
<dbReference type="EMBL" id="KZ819636">
    <property type="protein sequence ID" value="PWN90846.1"/>
    <property type="molecule type" value="Genomic_DNA"/>
</dbReference>
<comment type="similarity">
    <text evidence="1">Belongs to the metallo-dependent hydrolases superfamily. ACMSD family.</text>
</comment>
<evidence type="ECO:0000256" key="6">
    <source>
        <dbReference type="ARBA" id="ARBA00036832"/>
    </source>
</evidence>
<accession>A0A316YP91</accession>
<dbReference type="Gene3D" id="3.20.20.140">
    <property type="entry name" value="Metal-dependent hydrolases"/>
    <property type="match status" value="1"/>
</dbReference>
<feature type="domain" description="Amidohydrolase-related" evidence="9">
    <location>
        <begin position="67"/>
        <end position="353"/>
    </location>
</feature>
<dbReference type="GO" id="GO:0047596">
    <property type="term" value="F:6-methylsalicylate decarboxylase activity"/>
    <property type="evidence" value="ECO:0007669"/>
    <property type="project" value="UniProtKB-EC"/>
</dbReference>
<organism evidence="10 11">
    <name type="scientific">Acaromyces ingoldii</name>
    <dbReference type="NCBI Taxonomy" id="215250"/>
    <lineage>
        <taxon>Eukaryota</taxon>
        <taxon>Fungi</taxon>
        <taxon>Dikarya</taxon>
        <taxon>Basidiomycota</taxon>
        <taxon>Ustilaginomycotina</taxon>
        <taxon>Exobasidiomycetes</taxon>
        <taxon>Exobasidiales</taxon>
        <taxon>Cryptobasidiaceae</taxon>
        <taxon>Acaromyces</taxon>
    </lineage>
</organism>
<dbReference type="GO" id="GO:0019748">
    <property type="term" value="P:secondary metabolic process"/>
    <property type="evidence" value="ECO:0007669"/>
    <property type="project" value="TreeGrafter"/>
</dbReference>
<dbReference type="InterPro" id="IPR032466">
    <property type="entry name" value="Metal_Hydrolase"/>
</dbReference>
<sequence>MWDLHTHHLPPCYIDAIRRSGTRYIDGIPIELCKDVLGWRVEAQLHHQDALGIEKAYIGISSPGVHLTPGDNEAARRLARECNDWTSTTVKEHGDRLGMFASLPLPDVEGSVQEARRMSAEKGINHFVVMTNSHGVYLGDGRLDALWRSLDEMNAVVSIHPTAPCVRQPKAAKIIPSFRAANEEGDDEAHLLSHGNPLLSTCFDPLIEYSFETARAITTMLLTDVFGRFPNIRWIVPHAGGALSSVLDRVLSAAPLLPSSPPSIDVASLKSNMLDACFFDLAGAPFPHQIEGLLVFLGGKEEASSKLVYGSDFPWTSTGSANGKLKAAKEGVASRWTDQRHIDNIFFGNARRLMSPSVDRSG</sequence>
<keyword evidence="10" id="KW-0378">Hydrolase</keyword>
<evidence type="ECO:0000256" key="2">
    <source>
        <dbReference type="ARBA" id="ARBA00022723"/>
    </source>
</evidence>
<keyword evidence="2" id="KW-0479">Metal-binding</keyword>
<evidence type="ECO:0000259" key="9">
    <source>
        <dbReference type="Pfam" id="PF04909"/>
    </source>
</evidence>
<keyword evidence="11" id="KW-1185">Reference proteome</keyword>
<evidence type="ECO:0000313" key="10">
    <source>
        <dbReference type="EMBL" id="PWN90846.1"/>
    </source>
</evidence>
<gene>
    <name evidence="10" type="ORF">FA10DRAFT_267279</name>
</gene>
<evidence type="ECO:0000313" key="11">
    <source>
        <dbReference type="Proteomes" id="UP000245768"/>
    </source>
</evidence>
<dbReference type="InterPro" id="IPR006680">
    <property type="entry name" value="Amidohydro-rel"/>
</dbReference>
<dbReference type="Proteomes" id="UP000245768">
    <property type="component" value="Unassembled WGS sequence"/>
</dbReference>
<dbReference type="GO" id="GO:0005829">
    <property type="term" value="C:cytosol"/>
    <property type="evidence" value="ECO:0007669"/>
    <property type="project" value="TreeGrafter"/>
</dbReference>
<evidence type="ECO:0000256" key="3">
    <source>
        <dbReference type="ARBA" id="ARBA00022793"/>
    </source>
</evidence>
<evidence type="ECO:0000256" key="1">
    <source>
        <dbReference type="ARBA" id="ARBA00005871"/>
    </source>
</evidence>
<dbReference type="STRING" id="215250.A0A316YP91"/>
<dbReference type="EC" id="4.1.1.52" evidence="7"/>
<dbReference type="InParanoid" id="A0A316YP91"/>
<dbReference type="AlphaFoldDB" id="A0A316YP91"/>
<dbReference type="SUPFAM" id="SSF51556">
    <property type="entry name" value="Metallo-dependent hydrolases"/>
    <property type="match status" value="1"/>
</dbReference>
<dbReference type="InterPro" id="IPR032465">
    <property type="entry name" value="ACMSD"/>
</dbReference>